<accession>A0A914LM53</accession>
<dbReference type="WBParaSite" id="Minc3s00613g15142">
    <property type="protein sequence ID" value="Minc3s00613g15142"/>
    <property type="gene ID" value="Minc3s00613g15142"/>
</dbReference>
<evidence type="ECO:0000313" key="1">
    <source>
        <dbReference type="Proteomes" id="UP000887563"/>
    </source>
</evidence>
<protein>
    <submittedName>
        <fullName evidence="2">Candidate secreted effector</fullName>
    </submittedName>
</protein>
<dbReference type="AlphaFoldDB" id="A0A914LM53"/>
<name>A0A914LM53_MELIC</name>
<keyword evidence="1" id="KW-1185">Reference proteome</keyword>
<proteinExistence type="predicted"/>
<dbReference type="Proteomes" id="UP000887563">
    <property type="component" value="Unplaced"/>
</dbReference>
<organism evidence="1 2">
    <name type="scientific">Meloidogyne incognita</name>
    <name type="common">Southern root-knot nematode worm</name>
    <name type="synonym">Oxyuris incognita</name>
    <dbReference type="NCBI Taxonomy" id="6306"/>
    <lineage>
        <taxon>Eukaryota</taxon>
        <taxon>Metazoa</taxon>
        <taxon>Ecdysozoa</taxon>
        <taxon>Nematoda</taxon>
        <taxon>Chromadorea</taxon>
        <taxon>Rhabditida</taxon>
        <taxon>Tylenchina</taxon>
        <taxon>Tylenchomorpha</taxon>
        <taxon>Tylenchoidea</taxon>
        <taxon>Meloidogynidae</taxon>
        <taxon>Meloidogyninae</taxon>
        <taxon>Meloidogyne</taxon>
        <taxon>Meloidogyne incognita group</taxon>
    </lineage>
</organism>
<evidence type="ECO:0000313" key="2">
    <source>
        <dbReference type="WBParaSite" id="Minc3s00613g15142"/>
    </source>
</evidence>
<sequence>MEMLFFQSSSNIFFTLIFLPALFKCLISRTSNRVYASSPVTTNCCLNCCANTNNC</sequence>
<reference evidence="2" key="1">
    <citation type="submission" date="2022-11" db="UniProtKB">
        <authorList>
            <consortium name="WormBaseParasite"/>
        </authorList>
    </citation>
    <scope>IDENTIFICATION</scope>
</reference>